<reference evidence="1 2" key="1">
    <citation type="submission" date="2018-12" db="EMBL/GenBank/DDBJ databases">
        <title>The whole draft genome of Aquabacterium sp. SJQ9.</title>
        <authorList>
            <person name="Sun L."/>
            <person name="Gao X."/>
            <person name="Chen W."/>
            <person name="Huang K."/>
        </authorList>
    </citation>
    <scope>NUCLEOTIDE SEQUENCE [LARGE SCALE GENOMIC DNA]</scope>
    <source>
        <strain evidence="1 2">SJQ9</strain>
    </source>
</reference>
<name>A0A426VDX5_9BURK</name>
<organism evidence="1 2">
    <name type="scientific">Aquabacterium soli</name>
    <dbReference type="NCBI Taxonomy" id="2493092"/>
    <lineage>
        <taxon>Bacteria</taxon>
        <taxon>Pseudomonadati</taxon>
        <taxon>Pseudomonadota</taxon>
        <taxon>Betaproteobacteria</taxon>
        <taxon>Burkholderiales</taxon>
        <taxon>Aquabacterium</taxon>
    </lineage>
</organism>
<sequence>MSQMSLTPIELVDEQPADRTQSKDLLWVGLDEQDRRYALKTVEPGHPHLPLTEWLCHQICGAVGIVTPAYAIVKRLDGSEAFGSQWEVFAKQFSPARVHEPELMTWLARAQNDLCGMFALDVFMPNNDRHFGNILFVDVGPRLRALAFDWSRTEIFQPWPWRDDAPSAKNWRWLKAHPHLINMAAVTSRLDRIKGLTADQVRSFLMAAPEAWRDNFDCEQQAQWWADNAVARADNALKLLQS</sequence>
<evidence type="ECO:0000313" key="2">
    <source>
        <dbReference type="Proteomes" id="UP000269265"/>
    </source>
</evidence>
<evidence type="ECO:0008006" key="3">
    <source>
        <dbReference type="Google" id="ProtNLM"/>
    </source>
</evidence>
<proteinExistence type="predicted"/>
<accession>A0A426VDX5</accession>
<dbReference type="AlphaFoldDB" id="A0A426VDX5"/>
<dbReference type="Proteomes" id="UP000269265">
    <property type="component" value="Unassembled WGS sequence"/>
</dbReference>
<protein>
    <recommendedName>
        <fullName evidence="3">HipA-like C-terminal domain-containing protein</fullName>
    </recommendedName>
</protein>
<evidence type="ECO:0000313" key="1">
    <source>
        <dbReference type="EMBL" id="RRS05071.1"/>
    </source>
</evidence>
<dbReference type="RefSeq" id="WP_125242289.1">
    <property type="nucleotide sequence ID" value="NZ_RSED01000004.1"/>
</dbReference>
<gene>
    <name evidence="1" type="ORF">EIP75_05700</name>
</gene>
<dbReference type="EMBL" id="RSED01000004">
    <property type="protein sequence ID" value="RRS05071.1"/>
    <property type="molecule type" value="Genomic_DNA"/>
</dbReference>
<comment type="caution">
    <text evidence="1">The sequence shown here is derived from an EMBL/GenBank/DDBJ whole genome shotgun (WGS) entry which is preliminary data.</text>
</comment>
<keyword evidence="2" id="KW-1185">Reference proteome</keyword>
<dbReference type="OrthoDB" id="9150788at2"/>